<dbReference type="Proteomes" id="UP000060487">
    <property type="component" value="Unassembled WGS sequence"/>
</dbReference>
<accession>A0ABR5SAN9</accession>
<comment type="caution">
    <text evidence="1">The sequence shown here is derived from an EMBL/GenBank/DDBJ whole genome shotgun (WGS) entry which is preliminary data.</text>
</comment>
<name>A0ABR5SAN9_9BACT</name>
<dbReference type="PROSITE" id="PS51257">
    <property type="entry name" value="PROKAR_LIPOPROTEIN"/>
    <property type="match status" value="1"/>
</dbReference>
<protein>
    <recommendedName>
        <fullName evidence="3">Secreted protein</fullName>
    </recommendedName>
</protein>
<gene>
    <name evidence="1" type="ORF">ASN18_3362</name>
</gene>
<organism evidence="1 2">
    <name type="scientific">Candidatus Magnetominusculus xianensis</name>
    <dbReference type="NCBI Taxonomy" id="1748249"/>
    <lineage>
        <taxon>Bacteria</taxon>
        <taxon>Pseudomonadati</taxon>
        <taxon>Nitrospirota</taxon>
        <taxon>Nitrospiria</taxon>
        <taxon>Nitrospirales</taxon>
        <taxon>Nitrospiraceae</taxon>
        <taxon>Candidatus Magnetominusculus</taxon>
    </lineage>
</organism>
<evidence type="ECO:0008006" key="3">
    <source>
        <dbReference type="Google" id="ProtNLM"/>
    </source>
</evidence>
<proteinExistence type="predicted"/>
<reference evidence="1 2" key="1">
    <citation type="submission" date="2015-11" db="EMBL/GenBank/DDBJ databases">
        <authorList>
            <person name="Lin W."/>
        </authorList>
    </citation>
    <scope>NUCLEOTIDE SEQUENCE [LARGE SCALE GENOMIC DNA]</scope>
    <source>
        <strain evidence="1 2">HCH-1</strain>
    </source>
</reference>
<keyword evidence="2" id="KW-1185">Reference proteome</keyword>
<dbReference type="EMBL" id="LNQR01000150">
    <property type="protein sequence ID" value="KWT73780.1"/>
    <property type="molecule type" value="Genomic_DNA"/>
</dbReference>
<sequence>MDNKRTFLSGVVLFLVIVLAAFMGGCTTAQVQQAETEVSTGLSIISGMLDGVYASAEVYCNSGQIQANTCANLKADYMAAQTAISAVNTLSHLDNSSNVAASTQATAAVLSAYFAIASAINTNGRQWKTYGR</sequence>
<evidence type="ECO:0000313" key="1">
    <source>
        <dbReference type="EMBL" id="KWT73780.1"/>
    </source>
</evidence>
<dbReference type="RefSeq" id="WP_085053942.1">
    <property type="nucleotide sequence ID" value="NZ_LNQR01000150.1"/>
</dbReference>
<evidence type="ECO:0000313" key="2">
    <source>
        <dbReference type="Proteomes" id="UP000060487"/>
    </source>
</evidence>